<evidence type="ECO:0000256" key="11">
    <source>
        <dbReference type="PIRSR" id="PIRSR634016-4"/>
    </source>
</evidence>
<name>A0A7X4K7L7_9SPHN</name>
<organism evidence="17 18">
    <name type="scientific">Novosphingobium silvae</name>
    <dbReference type="NCBI Taxonomy" id="2692619"/>
    <lineage>
        <taxon>Bacteria</taxon>
        <taxon>Pseudomonadati</taxon>
        <taxon>Pseudomonadota</taxon>
        <taxon>Alphaproteobacteria</taxon>
        <taxon>Sphingomonadales</taxon>
        <taxon>Sphingomonadaceae</taxon>
        <taxon>Novosphingobium</taxon>
    </lineage>
</organism>
<evidence type="ECO:0000313" key="17">
    <source>
        <dbReference type="EMBL" id="MYL98137.1"/>
    </source>
</evidence>
<evidence type="ECO:0000256" key="4">
    <source>
        <dbReference type="ARBA" id="ARBA00022670"/>
    </source>
</evidence>
<evidence type="ECO:0000256" key="2">
    <source>
        <dbReference type="ARBA" id="ARBA00010136"/>
    </source>
</evidence>
<keyword evidence="4 12" id="KW-0645">Protease</keyword>
<dbReference type="InterPro" id="IPR001930">
    <property type="entry name" value="Peptidase_M1"/>
</dbReference>
<dbReference type="SUPFAM" id="SSF55486">
    <property type="entry name" value="Metalloproteases ('zincins'), catalytic domain"/>
    <property type="match status" value="1"/>
</dbReference>
<feature type="binding site" evidence="10">
    <location>
        <position position="346"/>
    </location>
    <ligand>
        <name>Zn(2+)</name>
        <dbReference type="ChEBI" id="CHEBI:29105"/>
        <note>catalytic</note>
    </ligand>
</feature>
<dbReference type="GO" id="GO:0042277">
    <property type="term" value="F:peptide binding"/>
    <property type="evidence" value="ECO:0007669"/>
    <property type="project" value="TreeGrafter"/>
</dbReference>
<dbReference type="InterPro" id="IPR034016">
    <property type="entry name" value="M1_APN-typ"/>
</dbReference>
<keyword evidence="13" id="KW-0732">Signal</keyword>
<evidence type="ECO:0000313" key="18">
    <source>
        <dbReference type="Proteomes" id="UP000465810"/>
    </source>
</evidence>
<feature type="domain" description="ERAP1-like C-terminal" evidence="15">
    <location>
        <begin position="559"/>
        <end position="867"/>
    </location>
</feature>
<dbReference type="InterPro" id="IPR024571">
    <property type="entry name" value="ERAP1-like_C_dom"/>
</dbReference>
<dbReference type="GO" id="GO:0016285">
    <property type="term" value="F:alanyl aminopeptidase activity"/>
    <property type="evidence" value="ECO:0007669"/>
    <property type="project" value="UniProtKB-EC"/>
</dbReference>
<evidence type="ECO:0000256" key="10">
    <source>
        <dbReference type="PIRSR" id="PIRSR634016-3"/>
    </source>
</evidence>
<dbReference type="CDD" id="cd09601">
    <property type="entry name" value="M1_APN-Q_like"/>
    <property type="match status" value="1"/>
</dbReference>
<dbReference type="PANTHER" id="PTHR11533">
    <property type="entry name" value="PROTEASE M1 ZINC METALLOPROTEASE"/>
    <property type="match status" value="1"/>
</dbReference>
<comment type="caution">
    <text evidence="17">The sequence shown here is derived from an EMBL/GenBank/DDBJ whole genome shotgun (WGS) entry which is preliminary data.</text>
</comment>
<feature type="signal peptide" evidence="13">
    <location>
        <begin position="1"/>
        <end position="28"/>
    </location>
</feature>
<dbReference type="Pfam" id="PF17900">
    <property type="entry name" value="Peptidase_M1_N"/>
    <property type="match status" value="1"/>
</dbReference>
<proteinExistence type="inferred from homology"/>
<keyword evidence="6 12" id="KW-0378">Hydrolase</keyword>
<dbReference type="EMBL" id="WVTD01000006">
    <property type="protein sequence ID" value="MYL98137.1"/>
    <property type="molecule type" value="Genomic_DNA"/>
</dbReference>
<keyword evidence="18" id="KW-1185">Reference proteome</keyword>
<keyword evidence="8 12" id="KW-0482">Metalloprotease</keyword>
<evidence type="ECO:0000256" key="1">
    <source>
        <dbReference type="ARBA" id="ARBA00000098"/>
    </source>
</evidence>
<dbReference type="Gene3D" id="2.60.40.1910">
    <property type="match status" value="1"/>
</dbReference>
<feature type="domain" description="Peptidase M1 membrane alanine aminopeptidase" evidence="14">
    <location>
        <begin position="268"/>
        <end position="485"/>
    </location>
</feature>
<evidence type="ECO:0000256" key="12">
    <source>
        <dbReference type="RuleBase" id="RU364040"/>
    </source>
</evidence>
<keyword evidence="3 12" id="KW-0031">Aminopeptidase</keyword>
<dbReference type="RefSeq" id="WP_160985774.1">
    <property type="nucleotide sequence ID" value="NZ_WVTD01000006.1"/>
</dbReference>
<evidence type="ECO:0000256" key="13">
    <source>
        <dbReference type="SAM" id="SignalP"/>
    </source>
</evidence>
<dbReference type="InterPro" id="IPR050344">
    <property type="entry name" value="Peptidase_M1_aminopeptidases"/>
</dbReference>
<evidence type="ECO:0000256" key="9">
    <source>
        <dbReference type="PIRSR" id="PIRSR634016-1"/>
    </source>
</evidence>
<dbReference type="Pfam" id="PF11838">
    <property type="entry name" value="ERAP1_C"/>
    <property type="match status" value="1"/>
</dbReference>
<evidence type="ECO:0000256" key="6">
    <source>
        <dbReference type="ARBA" id="ARBA00022801"/>
    </source>
</evidence>
<dbReference type="PANTHER" id="PTHR11533:SF174">
    <property type="entry name" value="PUROMYCIN-SENSITIVE AMINOPEPTIDASE-RELATED"/>
    <property type="match status" value="1"/>
</dbReference>
<feature type="chain" id="PRO_5030962133" description="Aminopeptidase" evidence="13">
    <location>
        <begin position="29"/>
        <end position="891"/>
    </location>
</feature>
<evidence type="ECO:0000259" key="14">
    <source>
        <dbReference type="Pfam" id="PF01433"/>
    </source>
</evidence>
<dbReference type="Pfam" id="PF01433">
    <property type="entry name" value="Peptidase_M1"/>
    <property type="match status" value="1"/>
</dbReference>
<feature type="domain" description="Aminopeptidase N-like N-terminal" evidence="16">
    <location>
        <begin position="54"/>
        <end position="234"/>
    </location>
</feature>
<dbReference type="GO" id="GO:0005615">
    <property type="term" value="C:extracellular space"/>
    <property type="evidence" value="ECO:0007669"/>
    <property type="project" value="TreeGrafter"/>
</dbReference>
<evidence type="ECO:0000256" key="5">
    <source>
        <dbReference type="ARBA" id="ARBA00022723"/>
    </source>
</evidence>
<dbReference type="InterPro" id="IPR042097">
    <property type="entry name" value="Aminopeptidase_N-like_N_sf"/>
</dbReference>
<feature type="site" description="Transition state stabilizer" evidence="11">
    <location>
        <position position="427"/>
    </location>
</feature>
<evidence type="ECO:0000259" key="15">
    <source>
        <dbReference type="Pfam" id="PF11838"/>
    </source>
</evidence>
<dbReference type="GO" id="GO:0008270">
    <property type="term" value="F:zinc ion binding"/>
    <property type="evidence" value="ECO:0007669"/>
    <property type="project" value="UniProtKB-UniRule"/>
</dbReference>
<dbReference type="GO" id="GO:0006508">
    <property type="term" value="P:proteolysis"/>
    <property type="evidence" value="ECO:0007669"/>
    <property type="project" value="UniProtKB-KW"/>
</dbReference>
<dbReference type="SUPFAM" id="SSF63737">
    <property type="entry name" value="Leukotriene A4 hydrolase N-terminal domain"/>
    <property type="match status" value="1"/>
</dbReference>
<dbReference type="InterPro" id="IPR027268">
    <property type="entry name" value="Peptidase_M4/M1_CTD_sf"/>
</dbReference>
<evidence type="ECO:0000256" key="7">
    <source>
        <dbReference type="ARBA" id="ARBA00022833"/>
    </source>
</evidence>
<dbReference type="Gene3D" id="2.60.40.1730">
    <property type="entry name" value="tricorn interacting facor f3 domain"/>
    <property type="match status" value="1"/>
</dbReference>
<dbReference type="GO" id="GO:0070006">
    <property type="term" value="F:metalloaminopeptidase activity"/>
    <property type="evidence" value="ECO:0007669"/>
    <property type="project" value="TreeGrafter"/>
</dbReference>
<evidence type="ECO:0000256" key="3">
    <source>
        <dbReference type="ARBA" id="ARBA00022438"/>
    </source>
</evidence>
<keyword evidence="5 10" id="KW-0479">Metal-binding</keyword>
<dbReference type="PRINTS" id="PR00756">
    <property type="entry name" value="ALADIPTASE"/>
</dbReference>
<dbReference type="GO" id="GO:0005737">
    <property type="term" value="C:cytoplasm"/>
    <property type="evidence" value="ECO:0007669"/>
    <property type="project" value="TreeGrafter"/>
</dbReference>
<sequence>MKINVRCAMPVLLAGVALSTFVTLPAAAQSTNASTSKGATAETVTTQLPRTVRPSHYDVTVTPDAKALTFTGKAAITVDVLAETRTITLQAADLTIARAALAGKALGTPLVELDEKAQTATFTFAKAIAPGSYVLSIDYAGKINTQAYGLFALDYKAADGSSKRALFTQFENSDARRFMPSWDEPFYKATFSLKTIVPSDEVAVGNLPVESRKDLGGGKTLVTFGQSPKMSTYLLFFGLGDFERKTTNAAGTEIGVLTKRGDLAQADYALGASADLLPWMNDYFGTPYPLPKLDHIAAPGRSQFFSAMENWGAIFYFENAMLLDPKIASNSLRERIFTVVAHEMAHQWFGDLVTMSWWDDLWLNEGFASWMESRATEKFHPEWHPELTALASREAAMGQDAYVTTHPIIHPIKTVEEASQAFDSITYSKGEAVIRMLEAYAGSDQWRAGVRTYMNRYKNSNTVTDDLWREIETASGKPIAQIAHDFTLQSGIPLVTATASCAGGETSLALEQGEFTRDRADKKPLAWRVPVRAAGLTGEGAETLLQGRGTLKVAGCGPVVVNAGQSGYYRVLYDPATFAGLTKAIAKVKPVDQLGILNDAVALGYAGRQPMADMLDVVKGLPADSSSQVMERAAKVIADLGGYAAGDEKRQAALSRFGNARLLPVLKRLGWTPRADEPVTDGDLRAALIETLGGLGEPTVVAEARRRFAASKTDAAAIDPSLRVAILTVVAKNADAQTWETLHAMAREESSAQVKTTLYSLLGMARDPALADKALALALTDEPGVTTSPVIISSVAVGQPDKAFDFVAANHDAVMARVDVSGATRYVARLAQGSSDPAMEGKLRAYADAHLPAGARRPVDEAIARIRDRIKVRETRMGEVDTWLRKARFSN</sequence>
<dbReference type="EC" id="3.4.11.-" evidence="12"/>
<dbReference type="Proteomes" id="UP000465810">
    <property type="component" value="Unassembled WGS sequence"/>
</dbReference>
<reference evidence="17 18" key="1">
    <citation type="submission" date="2019-12" db="EMBL/GenBank/DDBJ databases">
        <authorList>
            <person name="Feng G."/>
            <person name="Zhu H."/>
        </authorList>
    </citation>
    <scope>NUCLEOTIDE SEQUENCE [LARGE SCALE GENOMIC DNA]</scope>
    <source>
        <strain evidence="17 18">FGD1</strain>
    </source>
</reference>
<comment type="catalytic activity">
    <reaction evidence="1">
        <text>Release of an N-terminal amino acid, Xaa-|-Yaa- from a peptide, amide or arylamide. Xaa is preferably Ala, but may be most amino acids including Pro (slow action). When a terminal hydrophobic residue is followed by a prolyl residue, the two may be released as an intact Xaa-Pro dipeptide.</text>
        <dbReference type="EC" id="3.4.11.2"/>
    </reaction>
</comment>
<gene>
    <name evidence="17" type="ORF">GR702_10180</name>
</gene>
<comment type="cofactor">
    <cofactor evidence="10 12">
        <name>Zn(2+)</name>
        <dbReference type="ChEBI" id="CHEBI:29105"/>
    </cofactor>
    <text evidence="10 12">Binds 1 zinc ion per subunit.</text>
</comment>
<protein>
    <recommendedName>
        <fullName evidence="12">Aminopeptidase</fullName>
        <ecNumber evidence="12">3.4.11.-</ecNumber>
    </recommendedName>
</protein>
<feature type="active site" description="Proton acceptor" evidence="9">
    <location>
        <position position="343"/>
    </location>
</feature>
<dbReference type="Gene3D" id="1.25.50.20">
    <property type="match status" value="1"/>
</dbReference>
<dbReference type="AlphaFoldDB" id="A0A7X4K7L7"/>
<dbReference type="FunFam" id="1.10.390.10:FF:000006">
    <property type="entry name" value="Puromycin-sensitive aminopeptidase"/>
    <property type="match status" value="1"/>
</dbReference>
<dbReference type="InterPro" id="IPR045357">
    <property type="entry name" value="Aminopeptidase_N-like_N"/>
</dbReference>
<evidence type="ECO:0000259" key="16">
    <source>
        <dbReference type="Pfam" id="PF17900"/>
    </source>
</evidence>
<dbReference type="Gene3D" id="1.10.390.10">
    <property type="entry name" value="Neutral Protease Domain 2"/>
    <property type="match status" value="1"/>
</dbReference>
<dbReference type="GO" id="GO:0016020">
    <property type="term" value="C:membrane"/>
    <property type="evidence" value="ECO:0007669"/>
    <property type="project" value="TreeGrafter"/>
</dbReference>
<evidence type="ECO:0000256" key="8">
    <source>
        <dbReference type="ARBA" id="ARBA00023049"/>
    </source>
</evidence>
<feature type="binding site" evidence="10">
    <location>
        <position position="342"/>
    </location>
    <ligand>
        <name>Zn(2+)</name>
        <dbReference type="ChEBI" id="CHEBI:29105"/>
        <note>catalytic</note>
    </ligand>
</feature>
<keyword evidence="7 10" id="KW-0862">Zinc</keyword>
<dbReference type="GO" id="GO:0043171">
    <property type="term" value="P:peptide catabolic process"/>
    <property type="evidence" value="ECO:0007669"/>
    <property type="project" value="TreeGrafter"/>
</dbReference>
<feature type="binding site" evidence="10">
    <location>
        <position position="365"/>
    </location>
    <ligand>
        <name>Zn(2+)</name>
        <dbReference type="ChEBI" id="CHEBI:29105"/>
        <note>catalytic</note>
    </ligand>
</feature>
<accession>A0A7X4K7L7</accession>
<comment type="similarity">
    <text evidence="2 12">Belongs to the peptidase M1 family.</text>
</comment>
<dbReference type="InterPro" id="IPR014782">
    <property type="entry name" value="Peptidase_M1_dom"/>
</dbReference>